<gene>
    <name evidence="2" type="ORF">DPMN_078149</name>
</gene>
<evidence type="ECO:0000313" key="2">
    <source>
        <dbReference type="EMBL" id="KAH3703120.1"/>
    </source>
</evidence>
<keyword evidence="3" id="KW-1185">Reference proteome</keyword>
<protein>
    <submittedName>
        <fullName evidence="2">Uncharacterized protein</fullName>
    </submittedName>
</protein>
<feature type="region of interest" description="Disordered" evidence="1">
    <location>
        <begin position="1"/>
        <end position="69"/>
    </location>
</feature>
<organism evidence="2 3">
    <name type="scientific">Dreissena polymorpha</name>
    <name type="common">Zebra mussel</name>
    <name type="synonym">Mytilus polymorpha</name>
    <dbReference type="NCBI Taxonomy" id="45954"/>
    <lineage>
        <taxon>Eukaryota</taxon>
        <taxon>Metazoa</taxon>
        <taxon>Spiralia</taxon>
        <taxon>Lophotrochozoa</taxon>
        <taxon>Mollusca</taxon>
        <taxon>Bivalvia</taxon>
        <taxon>Autobranchia</taxon>
        <taxon>Heteroconchia</taxon>
        <taxon>Euheterodonta</taxon>
        <taxon>Imparidentia</taxon>
        <taxon>Neoheterodontei</taxon>
        <taxon>Myida</taxon>
        <taxon>Dreissenoidea</taxon>
        <taxon>Dreissenidae</taxon>
        <taxon>Dreissena</taxon>
    </lineage>
</organism>
<feature type="compositionally biased region" description="Acidic residues" evidence="1">
    <location>
        <begin position="30"/>
        <end position="46"/>
    </location>
</feature>
<dbReference type="AlphaFoldDB" id="A0A9D3YPZ9"/>
<proteinExistence type="predicted"/>
<reference evidence="2" key="2">
    <citation type="submission" date="2020-11" db="EMBL/GenBank/DDBJ databases">
        <authorList>
            <person name="McCartney M.A."/>
            <person name="Auch B."/>
            <person name="Kono T."/>
            <person name="Mallez S."/>
            <person name="Becker A."/>
            <person name="Gohl D.M."/>
            <person name="Silverstein K.A.T."/>
            <person name="Koren S."/>
            <person name="Bechman K.B."/>
            <person name="Herman A."/>
            <person name="Abrahante J.E."/>
            <person name="Garbe J."/>
        </authorList>
    </citation>
    <scope>NUCLEOTIDE SEQUENCE</scope>
    <source>
        <strain evidence="2">Duluth1</strain>
        <tissue evidence="2">Whole animal</tissue>
    </source>
</reference>
<evidence type="ECO:0000313" key="3">
    <source>
        <dbReference type="Proteomes" id="UP000828390"/>
    </source>
</evidence>
<name>A0A9D3YPZ9_DREPO</name>
<reference evidence="2" key="1">
    <citation type="journal article" date="2019" name="bioRxiv">
        <title>The Genome of the Zebra Mussel, Dreissena polymorpha: A Resource for Invasive Species Research.</title>
        <authorList>
            <person name="McCartney M.A."/>
            <person name="Auch B."/>
            <person name="Kono T."/>
            <person name="Mallez S."/>
            <person name="Zhang Y."/>
            <person name="Obille A."/>
            <person name="Becker A."/>
            <person name="Abrahante J.E."/>
            <person name="Garbe J."/>
            <person name="Badalamenti J.P."/>
            <person name="Herman A."/>
            <person name="Mangelson H."/>
            <person name="Liachko I."/>
            <person name="Sullivan S."/>
            <person name="Sone E.D."/>
            <person name="Koren S."/>
            <person name="Silverstein K.A.T."/>
            <person name="Beckman K.B."/>
            <person name="Gohl D.M."/>
        </authorList>
    </citation>
    <scope>NUCLEOTIDE SEQUENCE</scope>
    <source>
        <strain evidence="2">Duluth1</strain>
        <tissue evidence="2">Whole animal</tissue>
    </source>
</reference>
<dbReference type="Proteomes" id="UP000828390">
    <property type="component" value="Unassembled WGS sequence"/>
</dbReference>
<evidence type="ECO:0000256" key="1">
    <source>
        <dbReference type="SAM" id="MobiDB-lite"/>
    </source>
</evidence>
<sequence length="69" mass="7987">MTFRKDKVQGDPNTSKGLSAKEARKACEILLEEPLPDYPEDEELEKEQEREDQENAKQQLVLLQKTGNR</sequence>
<dbReference type="EMBL" id="JAIWYP010000015">
    <property type="protein sequence ID" value="KAH3703120.1"/>
    <property type="molecule type" value="Genomic_DNA"/>
</dbReference>
<comment type="caution">
    <text evidence="2">The sequence shown here is derived from an EMBL/GenBank/DDBJ whole genome shotgun (WGS) entry which is preliminary data.</text>
</comment>
<accession>A0A9D3YPZ9</accession>